<evidence type="ECO:0000256" key="1">
    <source>
        <dbReference type="SAM" id="MobiDB-lite"/>
    </source>
</evidence>
<keyword evidence="2" id="KW-0472">Membrane</keyword>
<dbReference type="Proteomes" id="UP000029713">
    <property type="component" value="Unassembled WGS sequence"/>
</dbReference>
<feature type="compositionally biased region" description="Low complexity" evidence="1">
    <location>
        <begin position="234"/>
        <end position="247"/>
    </location>
</feature>
<evidence type="ECO:0000313" key="5">
    <source>
        <dbReference type="Proteomes" id="UP000029713"/>
    </source>
</evidence>
<keyword evidence="2" id="KW-1133">Transmembrane helix</keyword>
<comment type="caution">
    <text evidence="4">The sequence shown here is derived from an EMBL/GenBank/DDBJ whole genome shotgun (WGS) entry which is preliminary data.</text>
</comment>
<proteinExistence type="predicted"/>
<dbReference type="InterPro" id="IPR046706">
    <property type="entry name" value="DUF6779"/>
</dbReference>
<feature type="compositionally biased region" description="Low complexity" evidence="1">
    <location>
        <begin position="449"/>
        <end position="459"/>
    </location>
</feature>
<dbReference type="Pfam" id="PF20570">
    <property type="entry name" value="DUF6779"/>
    <property type="match status" value="1"/>
</dbReference>
<feature type="transmembrane region" description="Helical" evidence="2">
    <location>
        <begin position="36"/>
        <end position="55"/>
    </location>
</feature>
<protein>
    <recommendedName>
        <fullName evidence="3">DUF6779 domain-containing protein</fullName>
    </recommendedName>
</protein>
<feature type="region of interest" description="Disordered" evidence="1">
    <location>
        <begin position="176"/>
        <end position="258"/>
    </location>
</feature>
<evidence type="ECO:0000313" key="4">
    <source>
        <dbReference type="EMBL" id="KGH47461.1"/>
    </source>
</evidence>
<feature type="domain" description="DUF6779" evidence="3">
    <location>
        <begin position="37"/>
        <end position="132"/>
    </location>
</feature>
<reference evidence="4 5" key="1">
    <citation type="submission" date="2014-07" db="EMBL/GenBank/DDBJ databases">
        <title>Biosystematic studies on Modestobacter strains isolated from extreme hyper-arid desert soil and from historic building.</title>
        <authorList>
            <person name="Bukarasam K."/>
            <person name="Bull A."/>
            <person name="Girard G."/>
            <person name="van Wezel G."/>
            <person name="Goodfellow M."/>
        </authorList>
    </citation>
    <scope>NUCLEOTIDE SEQUENCE [LARGE SCALE GENOMIC DNA]</scope>
    <source>
        <strain evidence="4 5">KNN45-2b</strain>
    </source>
</reference>
<dbReference type="RefSeq" id="WP_036334587.1">
    <property type="nucleotide sequence ID" value="NZ_JPMX01000022.1"/>
</dbReference>
<gene>
    <name evidence="4" type="ORF">IN07_06940</name>
</gene>
<keyword evidence="5" id="KW-1185">Reference proteome</keyword>
<organism evidence="4 5">
    <name type="scientific">Modestobacter caceresii</name>
    <dbReference type="NCBI Taxonomy" id="1522368"/>
    <lineage>
        <taxon>Bacteria</taxon>
        <taxon>Bacillati</taxon>
        <taxon>Actinomycetota</taxon>
        <taxon>Actinomycetes</taxon>
        <taxon>Geodermatophilales</taxon>
        <taxon>Geodermatophilaceae</taxon>
        <taxon>Modestobacter</taxon>
    </lineage>
</organism>
<evidence type="ECO:0000256" key="2">
    <source>
        <dbReference type="SAM" id="Phobius"/>
    </source>
</evidence>
<dbReference type="STRING" id="1522368.IN07_06940"/>
<dbReference type="OrthoDB" id="5197180at2"/>
<name>A0A098YCH6_9ACTN</name>
<feature type="compositionally biased region" description="Low complexity" evidence="1">
    <location>
        <begin position="375"/>
        <end position="407"/>
    </location>
</feature>
<dbReference type="EMBL" id="JPMX01000022">
    <property type="protein sequence ID" value="KGH47461.1"/>
    <property type="molecule type" value="Genomic_DNA"/>
</dbReference>
<evidence type="ECO:0000259" key="3">
    <source>
        <dbReference type="Pfam" id="PF20570"/>
    </source>
</evidence>
<sequence length="484" mass="51258">MAPSAGLPAQRVWLGAALVLAVPATAAVFLTEDPLHLRVALLAVCWAFVIAAFLAGSRRADQVAAAAREAELRHAYDVELAREVAARHEHEAELENRLRREAEQATHDQLGRLRTELTALTELRGELTALSELRAELAGLGELRSDLGRMRSELTEQLSGELLIERMVMRAQSVRGAAQPADVGRTVAGAPPVWESSGWMSSPAGRDPRSEAGRALPTAAAEPRDEPASESSTARPPVAEAAPSAPAGEQPSRDRPPSPLEWLVEEAVLERAVLEDAVPEPWVEPSPRSPLAWLEDEALLGAAGRAPAELPVVPMPSRPPLPEPALRVSDVVAAMAEPVEPPRRRHRRTAEPDEEAVAPSTGRRRSHAAPEEHLATSAGWSGGAAAAVTPVPGTPAADLPPWASWEPPAEPAPTDDALPGSWSDAPTADPVPPAAPPAQGHARLEQILAGSGVPAPSGGRSRRRRYRDEGEDAGDDVLARVLGR</sequence>
<feature type="region of interest" description="Disordered" evidence="1">
    <location>
        <begin position="334"/>
        <end position="484"/>
    </location>
</feature>
<accession>A0A098YCH6</accession>
<keyword evidence="2" id="KW-0812">Transmembrane</keyword>
<dbReference type="AlphaFoldDB" id="A0A098YCH6"/>